<accession>A0AAD7SRH6</accession>
<dbReference type="EMBL" id="JAINUG010000039">
    <property type="protein sequence ID" value="KAJ8407275.1"/>
    <property type="molecule type" value="Genomic_DNA"/>
</dbReference>
<feature type="compositionally biased region" description="Gly residues" evidence="1">
    <location>
        <begin position="1603"/>
        <end position="1612"/>
    </location>
</feature>
<dbReference type="InterPro" id="IPR032770">
    <property type="entry name" value="DUF4537"/>
</dbReference>
<gene>
    <name evidence="3" type="ORF">AAFF_G00278490</name>
</gene>
<dbReference type="PROSITE" id="PS50234">
    <property type="entry name" value="VWFA"/>
    <property type="match status" value="1"/>
</dbReference>
<feature type="domain" description="VWFA" evidence="2">
    <location>
        <begin position="486"/>
        <end position="662"/>
    </location>
</feature>
<dbReference type="CDD" id="cd00198">
    <property type="entry name" value="vWFA"/>
    <property type="match status" value="1"/>
</dbReference>
<feature type="region of interest" description="Disordered" evidence="1">
    <location>
        <begin position="1139"/>
        <end position="1251"/>
    </location>
</feature>
<dbReference type="SMART" id="SM00327">
    <property type="entry name" value="VWA"/>
    <property type="match status" value="1"/>
</dbReference>
<dbReference type="InterPro" id="IPR002035">
    <property type="entry name" value="VWF_A"/>
</dbReference>
<dbReference type="Pfam" id="PF13768">
    <property type="entry name" value="VWA_3"/>
    <property type="match status" value="2"/>
</dbReference>
<dbReference type="SMART" id="SM00333">
    <property type="entry name" value="TUDOR"/>
    <property type="match status" value="4"/>
</dbReference>
<organism evidence="3 4">
    <name type="scientific">Aldrovandia affinis</name>
    <dbReference type="NCBI Taxonomy" id="143900"/>
    <lineage>
        <taxon>Eukaryota</taxon>
        <taxon>Metazoa</taxon>
        <taxon>Chordata</taxon>
        <taxon>Craniata</taxon>
        <taxon>Vertebrata</taxon>
        <taxon>Euteleostomi</taxon>
        <taxon>Actinopterygii</taxon>
        <taxon>Neopterygii</taxon>
        <taxon>Teleostei</taxon>
        <taxon>Notacanthiformes</taxon>
        <taxon>Halosauridae</taxon>
        <taxon>Aldrovandia</taxon>
    </lineage>
</organism>
<reference evidence="3" key="1">
    <citation type="journal article" date="2023" name="Science">
        <title>Genome structures resolve the early diversification of teleost fishes.</title>
        <authorList>
            <person name="Parey E."/>
            <person name="Louis A."/>
            <person name="Montfort J."/>
            <person name="Bouchez O."/>
            <person name="Roques C."/>
            <person name="Iampietro C."/>
            <person name="Lluch J."/>
            <person name="Castinel A."/>
            <person name="Donnadieu C."/>
            <person name="Desvignes T."/>
            <person name="Floi Bucao C."/>
            <person name="Jouanno E."/>
            <person name="Wen M."/>
            <person name="Mejri S."/>
            <person name="Dirks R."/>
            <person name="Jansen H."/>
            <person name="Henkel C."/>
            <person name="Chen W.J."/>
            <person name="Zahm M."/>
            <person name="Cabau C."/>
            <person name="Klopp C."/>
            <person name="Thompson A.W."/>
            <person name="Robinson-Rechavi M."/>
            <person name="Braasch I."/>
            <person name="Lecointre G."/>
            <person name="Bobe J."/>
            <person name="Postlethwait J.H."/>
            <person name="Berthelot C."/>
            <person name="Roest Crollius H."/>
            <person name="Guiguen Y."/>
        </authorList>
    </citation>
    <scope>NUCLEOTIDE SEQUENCE</scope>
    <source>
        <strain evidence="3">NC1722</strain>
    </source>
</reference>
<evidence type="ECO:0000256" key="1">
    <source>
        <dbReference type="SAM" id="MobiDB-lite"/>
    </source>
</evidence>
<protein>
    <recommendedName>
        <fullName evidence="2">VWFA domain-containing protein</fullName>
    </recommendedName>
</protein>
<feature type="compositionally biased region" description="Basic and acidic residues" evidence="1">
    <location>
        <begin position="1142"/>
        <end position="1175"/>
    </location>
</feature>
<feature type="region of interest" description="Disordered" evidence="1">
    <location>
        <begin position="984"/>
        <end position="1012"/>
    </location>
</feature>
<evidence type="ECO:0000259" key="2">
    <source>
        <dbReference type="PROSITE" id="PS50234"/>
    </source>
</evidence>
<dbReference type="PANTHER" id="PTHR46785">
    <property type="entry name" value="VON WILLEBRAND FACTOR A DOMAIN-CONTAINING PROTEIN 3B"/>
    <property type="match status" value="1"/>
</dbReference>
<evidence type="ECO:0000313" key="4">
    <source>
        <dbReference type="Proteomes" id="UP001221898"/>
    </source>
</evidence>
<feature type="compositionally biased region" description="Basic and acidic residues" evidence="1">
    <location>
        <begin position="1199"/>
        <end position="1210"/>
    </location>
</feature>
<dbReference type="SUPFAM" id="SSF53300">
    <property type="entry name" value="vWA-like"/>
    <property type="match status" value="1"/>
</dbReference>
<name>A0AAD7SRH6_9TELE</name>
<dbReference type="Gene3D" id="2.30.30.140">
    <property type="match status" value="1"/>
</dbReference>
<feature type="compositionally biased region" description="Low complexity" evidence="1">
    <location>
        <begin position="1234"/>
        <end position="1251"/>
    </location>
</feature>
<dbReference type="InterPro" id="IPR002999">
    <property type="entry name" value="Tudor"/>
</dbReference>
<dbReference type="InterPro" id="IPR036465">
    <property type="entry name" value="vWFA_dom_sf"/>
</dbReference>
<sequence>MGGRSPVGMGERGTNPDSDALLSSLAWLKIYGLKVNKLSLCQVLAQISFRHCEDYIHSLRKPISSQYAGGMFSQFMKDGTVYNLTASSQQLEVLCERLDKKARLYQHRLDWLTTGSRQLFGVIQERSAALVLDFGSASGAQFRLSQDSVCTVLREQVSQISRFNLIRSSPWLEEWQDKTVHSSDAHVDSAVEWVWGLKEDQAPSVIHTSEAVLKAMGDPTIEAVYLFAVGDFKDKLTDLLRKELTRNVCPIHTVSFNAKKKETIDVLKELSQLTAGRFHAFAEMHTCGDESRRAGGGEAGNARSPRPLCTSTGAGIREDVFLVWTEMEEARTTRARLQAILMEIPASALHQEPAETAVVPWSEDCLSSQAWLSQYGLKAQKLLLFDALADCAFRHADAVHNARVKPADESVQTDAETNLKLVNAKYCNKFAHKKWKDGSVVHVYVSAEKCRWYEKRMEAALVNMQRRLEWLSRGSRELFGAVLEERVYVLVDTSESMKDQLPLLKDKIHQLMREQLRHKAKVNFVKFGSRAAAWRERLVEVSPQNLENAWEWVKGLQAGGSTNTLGALRLALADVATQAVYLLTDGRPDQPTRTVLAQVQLCPPVPIHTISFNCKDPEANRFLHDLAQETGGRYHRFQCDAQEPGAPLPYVSEDTHLLKTEIDQGKKDLESVLKLRAECVMLDWYHNGDSNTVKRCGERPHSAPWRQNVEAPQRPQTALGCVPESRSCLQSQLPIAPAQSLLTRPARRAAHTKASLLRFLSNGVGVRHGDKDLLQEWMLPETRALFQTNADKQNQVLNRLELTATDDGQKKAKRKTTKESLSMTSACWLRTNSLVARRLTIIDALAPTAIPQSAKFIPILEKHIYSKVFDGVLPLAHVSSSTGRLTLVNPLAVNLEEYKTRVQGALRDYHRRLDLITWRALTQDERDKFDSDKPVAFQEHREALLQALERLGWPLPQEDVDLLEAEISLGLSFLQQASDLQQAVKENASTRDTDADKKTECPSSRAQKTKHRKALDSLRGQRVLARSETDGFYYPGSVRRRLAGKRVMVDFSSGDAEVVPLGSLVTVGGATPCPPLRVGDFVFVGVDAGDCYVPGVVIATPRRLEAADKLYTVLKYDNKKVHALRYKMVKISQTRHSLTCRHLREQHREPVQVEHRRRTGREPPPEAAHRKSSRTERRKRDRDQSRPQEPSRTLLPDPVCRKAREQESKRNTARSGSNGGLTKTTSNAWVDGQSVSGKAAPGSPAPPSADGLKALTEALLQALEQHRGQQEEIQRRFKALTVPRMEDNDGHGEQREMTNQQQVTLEELQKLIPPAAGPANQDKGDSGGVPEYVKTARLLLPKVSPGQEVLARWAHDGWYHRSSVVHACGDQSYFLQNREGALERVWREDIITEAEDSSQEIKVEDPVIGAHPLYPGRYCPGVVLTVTEDLQTKVRYYDGSETLVSRERLFLIPAQKFEQDVAYALECEERWVGQPVVARRDHTATFHPAEVQQRVGNGRQYRIRWADGTSAVQDKEWIFGKWSRHRALAIGDFALAPADPALLTFLPGVVQGSTGTVLHLQLISGASYQLAETHHCFWLSEEQFNMAAQLYASQRWRGDGEGGGRGGGGGRGNGRRAG</sequence>
<proteinExistence type="predicted"/>
<evidence type="ECO:0000313" key="3">
    <source>
        <dbReference type="EMBL" id="KAJ8407275.1"/>
    </source>
</evidence>
<keyword evidence="4" id="KW-1185">Reference proteome</keyword>
<feature type="compositionally biased region" description="Polar residues" evidence="1">
    <location>
        <begin position="1213"/>
        <end position="1228"/>
    </location>
</feature>
<feature type="compositionally biased region" description="Basic and acidic residues" evidence="1">
    <location>
        <begin position="988"/>
        <end position="1000"/>
    </location>
</feature>
<dbReference type="Proteomes" id="UP001221898">
    <property type="component" value="Unassembled WGS sequence"/>
</dbReference>
<feature type="region of interest" description="Disordered" evidence="1">
    <location>
        <begin position="1597"/>
        <end position="1618"/>
    </location>
</feature>
<dbReference type="Pfam" id="PF15057">
    <property type="entry name" value="DUF4537"/>
    <property type="match status" value="3"/>
</dbReference>
<dbReference type="PANTHER" id="PTHR46785:SF1">
    <property type="entry name" value="VON WILLEBRAND FACTOR A DOMAIN-CONTAINING PROTEIN 3B"/>
    <property type="match status" value="1"/>
</dbReference>
<dbReference type="CDD" id="cd04508">
    <property type="entry name" value="Tudor_SF"/>
    <property type="match status" value="1"/>
</dbReference>
<comment type="caution">
    <text evidence="3">The sequence shown here is derived from an EMBL/GenBank/DDBJ whole genome shotgun (WGS) entry which is preliminary data.</text>
</comment>
<dbReference type="Gene3D" id="3.40.50.410">
    <property type="entry name" value="von Willebrand factor, type A domain"/>
    <property type="match status" value="1"/>
</dbReference>